<dbReference type="PROSITE" id="PS50088">
    <property type="entry name" value="ANK_REPEAT"/>
    <property type="match status" value="2"/>
</dbReference>
<dbReference type="InterPro" id="IPR036770">
    <property type="entry name" value="Ankyrin_rpt-contain_sf"/>
</dbReference>
<keyword evidence="2 3" id="KW-0040">ANK repeat</keyword>
<evidence type="ECO:0000256" key="3">
    <source>
        <dbReference type="PROSITE-ProRule" id="PRU00023"/>
    </source>
</evidence>
<dbReference type="GO" id="GO:0085020">
    <property type="term" value="P:protein K6-linked ubiquitination"/>
    <property type="evidence" value="ECO:0007669"/>
    <property type="project" value="TreeGrafter"/>
</dbReference>
<evidence type="ECO:0000313" key="4">
    <source>
        <dbReference type="EMBL" id="KAK5542177.1"/>
    </source>
</evidence>
<sequence>MDSAPPTGATGPQTADELPPEAIALATRFFDAARHGQMDIFEQALPHGLPANLTNDKGDTLLMLASYHGHAPLVSLLVRHGADPNRVNDRGQSILAGVVFKNEAEVIKILLEAGADPELGEPSALDATKVPIPDFWKARQANIEKIFRQEEYEGMFREQIEKLKSQGARAMNGR</sequence>
<name>A0AAV9QI62_9PEZI</name>
<dbReference type="PANTHER" id="PTHR24171">
    <property type="entry name" value="ANKYRIN REPEAT DOMAIN-CONTAINING PROTEIN 39-RELATED"/>
    <property type="match status" value="1"/>
</dbReference>
<dbReference type="AlphaFoldDB" id="A0AAV9QI62"/>
<evidence type="ECO:0000313" key="5">
    <source>
        <dbReference type="Proteomes" id="UP001345827"/>
    </source>
</evidence>
<dbReference type="Pfam" id="PF12796">
    <property type="entry name" value="Ank_2"/>
    <property type="match status" value="1"/>
</dbReference>
<organism evidence="4 5">
    <name type="scientific">Vermiconidia calcicola</name>
    <dbReference type="NCBI Taxonomy" id="1690605"/>
    <lineage>
        <taxon>Eukaryota</taxon>
        <taxon>Fungi</taxon>
        <taxon>Dikarya</taxon>
        <taxon>Ascomycota</taxon>
        <taxon>Pezizomycotina</taxon>
        <taxon>Dothideomycetes</taxon>
        <taxon>Dothideomycetidae</taxon>
        <taxon>Mycosphaerellales</taxon>
        <taxon>Extremaceae</taxon>
        <taxon>Vermiconidia</taxon>
    </lineage>
</organism>
<proteinExistence type="predicted"/>
<comment type="caution">
    <text evidence="4">The sequence shown here is derived from an EMBL/GenBank/DDBJ whole genome shotgun (WGS) entry which is preliminary data.</text>
</comment>
<dbReference type="SMART" id="SM00248">
    <property type="entry name" value="ANK"/>
    <property type="match status" value="3"/>
</dbReference>
<gene>
    <name evidence="4" type="ORF">LTR25_002062</name>
</gene>
<feature type="repeat" description="ANK" evidence="3">
    <location>
        <begin position="57"/>
        <end position="89"/>
    </location>
</feature>
<protein>
    <recommendedName>
        <fullName evidence="6">Ankyrin repeat protein</fullName>
    </recommendedName>
</protein>
<evidence type="ECO:0000256" key="2">
    <source>
        <dbReference type="ARBA" id="ARBA00023043"/>
    </source>
</evidence>
<feature type="repeat" description="ANK" evidence="3">
    <location>
        <begin position="90"/>
        <end position="122"/>
    </location>
</feature>
<dbReference type="InterPro" id="IPR002110">
    <property type="entry name" value="Ankyrin_rpt"/>
</dbReference>
<dbReference type="GO" id="GO:0004842">
    <property type="term" value="F:ubiquitin-protein transferase activity"/>
    <property type="evidence" value="ECO:0007669"/>
    <property type="project" value="TreeGrafter"/>
</dbReference>
<evidence type="ECO:0000256" key="1">
    <source>
        <dbReference type="ARBA" id="ARBA00022737"/>
    </source>
</evidence>
<dbReference type="Proteomes" id="UP001345827">
    <property type="component" value="Unassembled WGS sequence"/>
</dbReference>
<keyword evidence="5" id="KW-1185">Reference proteome</keyword>
<dbReference type="Gene3D" id="1.25.40.20">
    <property type="entry name" value="Ankyrin repeat-containing domain"/>
    <property type="match status" value="1"/>
</dbReference>
<dbReference type="EMBL" id="JAXLQG010000003">
    <property type="protein sequence ID" value="KAK5542177.1"/>
    <property type="molecule type" value="Genomic_DNA"/>
</dbReference>
<dbReference type="PANTHER" id="PTHR24171:SF8">
    <property type="entry name" value="BRCA1-ASSOCIATED RING DOMAIN PROTEIN 1"/>
    <property type="match status" value="1"/>
</dbReference>
<accession>A0AAV9QI62</accession>
<dbReference type="SUPFAM" id="SSF48403">
    <property type="entry name" value="Ankyrin repeat"/>
    <property type="match status" value="1"/>
</dbReference>
<reference evidence="4 5" key="1">
    <citation type="submission" date="2023-06" db="EMBL/GenBank/DDBJ databases">
        <title>Black Yeasts Isolated from many extreme environments.</title>
        <authorList>
            <person name="Coleine C."/>
            <person name="Stajich J.E."/>
            <person name="Selbmann L."/>
        </authorList>
    </citation>
    <scope>NUCLEOTIDE SEQUENCE [LARGE SCALE GENOMIC DNA]</scope>
    <source>
        <strain evidence="4 5">CCFEE 5887</strain>
    </source>
</reference>
<evidence type="ECO:0008006" key="6">
    <source>
        <dbReference type="Google" id="ProtNLM"/>
    </source>
</evidence>
<keyword evidence="1" id="KW-0677">Repeat</keyword>
<dbReference type="PROSITE" id="PS50297">
    <property type="entry name" value="ANK_REP_REGION"/>
    <property type="match status" value="1"/>
</dbReference>